<dbReference type="InterPro" id="IPR011335">
    <property type="entry name" value="Restrct_endonuc-II-like"/>
</dbReference>
<dbReference type="EMBL" id="JAFFGU010000001">
    <property type="protein sequence ID" value="MBM7276702.1"/>
    <property type="molecule type" value="Genomic_DNA"/>
</dbReference>
<feature type="domain" description="Restriction endonuclease type IV Mrr" evidence="2">
    <location>
        <begin position="41"/>
        <end position="131"/>
    </location>
</feature>
<feature type="transmembrane region" description="Helical" evidence="1">
    <location>
        <begin position="224"/>
        <end position="245"/>
    </location>
</feature>
<proteinExistence type="predicted"/>
<evidence type="ECO:0000259" key="2">
    <source>
        <dbReference type="Pfam" id="PF04471"/>
    </source>
</evidence>
<comment type="caution">
    <text evidence="3">The sequence shown here is derived from an EMBL/GenBank/DDBJ whole genome shotgun (WGS) entry which is preliminary data.</text>
</comment>
<evidence type="ECO:0000313" key="3">
    <source>
        <dbReference type="EMBL" id="MBM7276702.1"/>
    </source>
</evidence>
<feature type="transmembrane region" description="Helical" evidence="1">
    <location>
        <begin position="183"/>
        <end position="212"/>
    </location>
</feature>
<name>A0AAW4G0B6_GORRU</name>
<protein>
    <submittedName>
        <fullName evidence="3">Restriction endonuclease</fullName>
    </submittedName>
</protein>
<evidence type="ECO:0000313" key="4">
    <source>
        <dbReference type="Proteomes" id="UP001195196"/>
    </source>
</evidence>
<keyword evidence="1" id="KW-0812">Transmembrane</keyword>
<dbReference type="InterPro" id="IPR011856">
    <property type="entry name" value="tRNA_endonuc-like_dom_sf"/>
</dbReference>
<reference evidence="3" key="1">
    <citation type="submission" date="2021-02" db="EMBL/GenBank/DDBJ databases">
        <title>Taxonomy, biology and ecology of Rhodococcus bacteria occurring in California pistachio and other woody hosts as revealed by genome sequence analyses.</title>
        <authorList>
            <person name="Riely B."/>
            <person name="Gai Y."/>
        </authorList>
    </citation>
    <scope>NUCLEOTIDE SEQUENCE</scope>
    <source>
        <strain evidence="3">BP-295</strain>
    </source>
</reference>
<gene>
    <name evidence="3" type="ORF">JTZ10_02935</name>
</gene>
<accession>A0AAW4G0B6</accession>
<dbReference type="Pfam" id="PF04471">
    <property type="entry name" value="Mrr_cat"/>
    <property type="match status" value="1"/>
</dbReference>
<dbReference type="Gene3D" id="3.40.1350.10">
    <property type="match status" value="1"/>
</dbReference>
<dbReference type="GO" id="GO:0009307">
    <property type="term" value="P:DNA restriction-modification system"/>
    <property type="evidence" value="ECO:0007669"/>
    <property type="project" value="InterPro"/>
</dbReference>
<sequence>MTTEDDATTGVADEDDELAGNLIEEIRERATRTTREEANRAEIVATQIMRKIGFADAQQTQRASDQGRDIVASGAIAEVKWKSAPAGRPDTQKLGGALLREQRLFRRNDKMLFFSKSGFSPHAVSYADDVSMALFEFGLDGKAKAVNKHAMPYRQRYPAVVTGSVPARRTPQPSRLSRLAEGIVTALLVFVVLVVAPLATVAGAGLALYLGIRCLTTGSIPAGLAFLALGTALAVVIVLAFRWFIREPGSEMRAKS</sequence>
<keyword evidence="3" id="KW-0255">Endonuclease</keyword>
<dbReference type="InterPro" id="IPR007560">
    <property type="entry name" value="Restrct_endonuc_IV_Mrr"/>
</dbReference>
<keyword evidence="1" id="KW-1133">Transmembrane helix</keyword>
<dbReference type="SUPFAM" id="SSF52980">
    <property type="entry name" value="Restriction endonuclease-like"/>
    <property type="match status" value="1"/>
</dbReference>
<dbReference type="GO" id="GO:0004519">
    <property type="term" value="F:endonuclease activity"/>
    <property type="evidence" value="ECO:0007669"/>
    <property type="project" value="UniProtKB-KW"/>
</dbReference>
<keyword evidence="3" id="KW-0378">Hydrolase</keyword>
<dbReference type="GO" id="GO:0003677">
    <property type="term" value="F:DNA binding"/>
    <property type="evidence" value="ECO:0007669"/>
    <property type="project" value="InterPro"/>
</dbReference>
<organism evidence="3 4">
    <name type="scientific">Gordonia rubripertincta</name>
    <name type="common">Rhodococcus corallinus</name>
    <dbReference type="NCBI Taxonomy" id="36822"/>
    <lineage>
        <taxon>Bacteria</taxon>
        <taxon>Bacillati</taxon>
        <taxon>Actinomycetota</taxon>
        <taxon>Actinomycetes</taxon>
        <taxon>Mycobacteriales</taxon>
        <taxon>Gordoniaceae</taxon>
        <taxon>Gordonia</taxon>
    </lineage>
</organism>
<keyword evidence="1" id="KW-0472">Membrane</keyword>
<dbReference type="AlphaFoldDB" id="A0AAW4G0B6"/>
<dbReference type="RefSeq" id="WP_204717333.1">
    <property type="nucleotide sequence ID" value="NZ_JAFFGU010000001.1"/>
</dbReference>
<keyword evidence="3" id="KW-0540">Nuclease</keyword>
<dbReference type="Proteomes" id="UP001195196">
    <property type="component" value="Unassembled WGS sequence"/>
</dbReference>
<evidence type="ECO:0000256" key="1">
    <source>
        <dbReference type="SAM" id="Phobius"/>
    </source>
</evidence>